<proteinExistence type="predicted"/>
<accession>A0A183A3W0</accession>
<feature type="region of interest" description="Disordered" evidence="1">
    <location>
        <begin position="18"/>
        <end position="59"/>
    </location>
</feature>
<dbReference type="WBParaSite" id="ECPE_0000164501-mRNA-1">
    <property type="protein sequence ID" value="ECPE_0000164501-mRNA-1"/>
    <property type="gene ID" value="ECPE_0000164501"/>
</dbReference>
<feature type="compositionally biased region" description="Low complexity" evidence="1">
    <location>
        <begin position="44"/>
        <end position="57"/>
    </location>
</feature>
<feature type="region of interest" description="Disordered" evidence="1">
    <location>
        <begin position="85"/>
        <end position="106"/>
    </location>
</feature>
<name>A0A183A3W0_9TREM</name>
<feature type="compositionally biased region" description="Polar residues" evidence="1">
    <location>
        <begin position="24"/>
        <end position="43"/>
    </location>
</feature>
<sequence>LVNGSVCGSPFLVGGVSGSTTSGAMTNSTQSTAVSGGTNSNATVSSSSGPVNSLLSPTSTFSNQYQTAHHLRGLSFTPLAVDSDLSSANTNPSVVDSVNSDPVGVLPSCTSSSPIKTLCTTAEN</sequence>
<evidence type="ECO:0000313" key="2">
    <source>
        <dbReference type="WBParaSite" id="ECPE_0000164501-mRNA-1"/>
    </source>
</evidence>
<feature type="compositionally biased region" description="Low complexity" evidence="1">
    <location>
        <begin position="91"/>
        <end position="103"/>
    </location>
</feature>
<reference evidence="2" key="1">
    <citation type="submission" date="2016-06" db="UniProtKB">
        <authorList>
            <consortium name="WormBaseParasite"/>
        </authorList>
    </citation>
    <scope>IDENTIFICATION</scope>
</reference>
<dbReference type="AlphaFoldDB" id="A0A183A3W0"/>
<evidence type="ECO:0000256" key="1">
    <source>
        <dbReference type="SAM" id="MobiDB-lite"/>
    </source>
</evidence>
<organism evidence="2">
    <name type="scientific">Echinostoma caproni</name>
    <dbReference type="NCBI Taxonomy" id="27848"/>
    <lineage>
        <taxon>Eukaryota</taxon>
        <taxon>Metazoa</taxon>
        <taxon>Spiralia</taxon>
        <taxon>Lophotrochozoa</taxon>
        <taxon>Platyhelminthes</taxon>
        <taxon>Trematoda</taxon>
        <taxon>Digenea</taxon>
        <taxon>Plagiorchiida</taxon>
        <taxon>Echinostomata</taxon>
        <taxon>Echinostomatoidea</taxon>
        <taxon>Echinostomatidae</taxon>
        <taxon>Echinostoma</taxon>
    </lineage>
</organism>
<protein>
    <submittedName>
        <fullName evidence="2">REJ domain-containing protein</fullName>
    </submittedName>
</protein>